<dbReference type="Gene3D" id="3.80.10.10">
    <property type="entry name" value="Ribonuclease Inhibitor"/>
    <property type="match status" value="2"/>
</dbReference>
<dbReference type="InterPro" id="IPR006553">
    <property type="entry name" value="Leu-rich_rpt_Cys-con_subtyp"/>
</dbReference>
<dbReference type="FunCoup" id="A0A7J7BZ50">
    <property type="interactions" value="74"/>
</dbReference>
<dbReference type="Pfam" id="PF13516">
    <property type="entry name" value="LRR_6"/>
    <property type="match status" value="1"/>
</dbReference>
<name>A0A7J7BZ50_TRIWF</name>
<sequence>MDFPDDCWELIFNSLDDDRLFEFPSLVCPRFLSITNRLRRSLTITNQVVHSLHTLLRRFQNLKEIEIRNFRGDLDSLLFEISQFNLDLKSIDFSKHKRFPYLGLRELGPKMRNLRVLNCSKVGFLQDSDVITIGFAFPFLEELDISYPNYSDTYFPDGHSSSRCLAECHVTDDGIIDLSLKLTNLRKIILSGNRYITDKSFASLLVNCLLLEEIGVRDCDFITQRGIGTALLLCPNLSSISLNRVAVPCIDALLENSFAYAKSLLELDLSHSSANDNLLWGLAKACLPLKKLSFCGCRSISYAGTSFILYKYRFLAHLDLEGVRFLSDEILLELSMFLQSLTFINLNFCSNLTNLSFFTITRNCPLLTDIRMKRISLGTDDLPTDFAVNDKVKSLALAANTNLSDECLKKMAVTCPNLQVLDVSHCPGISDEGISEVLRSCREIRYLEINRCMGIKYCFANL</sequence>
<dbReference type="PANTHER" id="PTHR13318">
    <property type="entry name" value="PARTNER OF PAIRED, ISOFORM B-RELATED"/>
    <property type="match status" value="1"/>
</dbReference>
<protein>
    <submittedName>
        <fullName evidence="1">Putative F-box/LRR-repeat protein</fullName>
    </submittedName>
</protein>
<dbReference type="SUPFAM" id="SSF52047">
    <property type="entry name" value="RNI-like"/>
    <property type="match status" value="2"/>
</dbReference>
<dbReference type="InterPro" id="IPR032675">
    <property type="entry name" value="LRR_dom_sf"/>
</dbReference>
<evidence type="ECO:0000313" key="1">
    <source>
        <dbReference type="EMBL" id="KAF5726965.1"/>
    </source>
</evidence>
<dbReference type="EMBL" id="JAAARO010000022">
    <property type="protein sequence ID" value="KAF5726965.1"/>
    <property type="molecule type" value="Genomic_DNA"/>
</dbReference>
<gene>
    <name evidence="1" type="ORF">HS088_TW22G00650</name>
</gene>
<dbReference type="InterPro" id="IPR001611">
    <property type="entry name" value="Leu-rich_rpt"/>
</dbReference>
<dbReference type="AlphaFoldDB" id="A0A7J7BZ50"/>
<proteinExistence type="predicted"/>
<dbReference type="SMART" id="SM00367">
    <property type="entry name" value="LRR_CC"/>
    <property type="match status" value="5"/>
</dbReference>
<organism evidence="1 2">
    <name type="scientific">Tripterygium wilfordii</name>
    <name type="common">Thunder God vine</name>
    <dbReference type="NCBI Taxonomy" id="458696"/>
    <lineage>
        <taxon>Eukaryota</taxon>
        <taxon>Viridiplantae</taxon>
        <taxon>Streptophyta</taxon>
        <taxon>Embryophyta</taxon>
        <taxon>Tracheophyta</taxon>
        <taxon>Spermatophyta</taxon>
        <taxon>Magnoliopsida</taxon>
        <taxon>eudicotyledons</taxon>
        <taxon>Gunneridae</taxon>
        <taxon>Pentapetalae</taxon>
        <taxon>rosids</taxon>
        <taxon>fabids</taxon>
        <taxon>Celastrales</taxon>
        <taxon>Celastraceae</taxon>
        <taxon>Tripterygium</taxon>
    </lineage>
</organism>
<dbReference type="GO" id="GO:0031146">
    <property type="term" value="P:SCF-dependent proteasomal ubiquitin-dependent protein catabolic process"/>
    <property type="evidence" value="ECO:0007669"/>
    <property type="project" value="TreeGrafter"/>
</dbReference>
<reference evidence="1 2" key="1">
    <citation type="journal article" date="2020" name="Nat. Commun.">
        <title>Genome of Tripterygium wilfordii and identification of cytochrome P450 involved in triptolide biosynthesis.</title>
        <authorList>
            <person name="Tu L."/>
            <person name="Su P."/>
            <person name="Zhang Z."/>
            <person name="Gao L."/>
            <person name="Wang J."/>
            <person name="Hu T."/>
            <person name="Zhou J."/>
            <person name="Zhang Y."/>
            <person name="Zhao Y."/>
            <person name="Liu Y."/>
            <person name="Song Y."/>
            <person name="Tong Y."/>
            <person name="Lu Y."/>
            <person name="Yang J."/>
            <person name="Xu C."/>
            <person name="Jia M."/>
            <person name="Peters R.J."/>
            <person name="Huang L."/>
            <person name="Gao W."/>
        </authorList>
    </citation>
    <scope>NUCLEOTIDE SEQUENCE [LARGE SCALE GENOMIC DNA]</scope>
    <source>
        <strain evidence="2">cv. XIE 37</strain>
        <tissue evidence="1">Leaf</tissue>
    </source>
</reference>
<keyword evidence="2" id="KW-1185">Reference proteome</keyword>
<comment type="caution">
    <text evidence="1">The sequence shown here is derived from an EMBL/GenBank/DDBJ whole genome shotgun (WGS) entry which is preliminary data.</text>
</comment>
<dbReference type="InParanoid" id="A0A7J7BZ50"/>
<accession>A0A7J7BZ50</accession>
<dbReference type="Proteomes" id="UP000593562">
    <property type="component" value="Unassembled WGS sequence"/>
</dbReference>
<evidence type="ECO:0000313" key="2">
    <source>
        <dbReference type="Proteomes" id="UP000593562"/>
    </source>
</evidence>
<dbReference type="GO" id="GO:0019005">
    <property type="term" value="C:SCF ubiquitin ligase complex"/>
    <property type="evidence" value="ECO:0007669"/>
    <property type="project" value="TreeGrafter"/>
</dbReference>
<dbReference type="PANTHER" id="PTHR13318:SF106">
    <property type="entry name" value="F-BOX_LRR-REPEAT PROTEIN 2"/>
    <property type="match status" value="1"/>
</dbReference>